<organism evidence="1 3">
    <name type="scientific">Naasia lichenicola</name>
    <dbReference type="NCBI Taxonomy" id="2565933"/>
    <lineage>
        <taxon>Bacteria</taxon>
        <taxon>Bacillati</taxon>
        <taxon>Actinomycetota</taxon>
        <taxon>Actinomycetes</taxon>
        <taxon>Micrococcales</taxon>
        <taxon>Microbacteriaceae</taxon>
        <taxon>Naasia</taxon>
    </lineage>
</organism>
<protein>
    <submittedName>
        <fullName evidence="1">Uncharacterized protein</fullName>
    </submittedName>
</protein>
<dbReference type="RefSeq" id="WP_136427032.1">
    <property type="nucleotide sequence ID" value="NZ_SSSM01000003.1"/>
</dbReference>
<evidence type="ECO:0000313" key="3">
    <source>
        <dbReference type="Proteomes" id="UP000309133"/>
    </source>
</evidence>
<gene>
    <name evidence="2" type="ORF">E6C64_07670</name>
    <name evidence="1" type="ORF">E6C64_08525</name>
</gene>
<dbReference type="EMBL" id="SSSM01000004">
    <property type="protein sequence ID" value="THG30675.1"/>
    <property type="molecule type" value="Genomic_DNA"/>
</dbReference>
<accession>A0A4S4FML9</accession>
<evidence type="ECO:0000313" key="1">
    <source>
        <dbReference type="EMBL" id="THG30675.1"/>
    </source>
</evidence>
<evidence type="ECO:0000313" key="2">
    <source>
        <dbReference type="EMBL" id="THG31912.1"/>
    </source>
</evidence>
<name>A0A4S4FML9_9MICO</name>
<dbReference type="OrthoDB" id="9827032at2"/>
<comment type="caution">
    <text evidence="1">The sequence shown here is derived from an EMBL/GenBank/DDBJ whole genome shotgun (WGS) entry which is preliminary data.</text>
</comment>
<dbReference type="EMBL" id="SSSM01000003">
    <property type="protein sequence ID" value="THG31912.1"/>
    <property type="molecule type" value="Genomic_DNA"/>
</dbReference>
<sequence length="655" mass="72471">MRKSRFGYRTIIPSITTRKAITNQISFKGGRNTYKDNDDVAPTELIEAIDARFVKIGRYKTRRGCDRYSVPVGESVTASVTSVADPSVIEVNASQSVSQRLTMSGSSQRLTKAEVRIRSTPSSSGVVLVEIHSDAGGVPGVLLCRSSIAPADVASTFDYVPVYFISTPSASSGTTLWMTVSLQNARSGAYELSTTATGATALVGNAGNWSPQAFAANVKLSSATSTPTKGTFRAYRPNGQTLTVIAHGSTISSVDDVTGATTPLKDDFNSTATRYRFAMVQDALYLVNGKEKPWKLDLATLGWTELTNAPYIPDLIMEHKGLLLFNDVEDGSRGFWSNFGDYLTYTSTDFLYAPAPKASDSLTAFGKLNGVLYLFAHRNKFSLFGSTDDTFNLDEAASQRGTFSQESLVFDANFMYYADHEGIWKDNGAGEDNIAKAFLQEYLDIADKTTIKLDIYLNRLYIFYKPNGASDNEECFVFNLLLGKLESRDVNTPIGRTFSKYAQDDVFIQASNRVAALFYGELQSNDYHNMGDAIAFELRTSYGSFDNPGTPKRVTKWRPSFLSTSGQYSIQAGWTKDMEEAPIYFDVELSGGFRYNTGRRFNSGLRYSGTRNVEPTFLSIPVEFKRLQRRYKHDAAREPVEFDSEILAIEVQRLV</sequence>
<dbReference type="Proteomes" id="UP000309133">
    <property type="component" value="Unassembled WGS sequence"/>
</dbReference>
<reference evidence="1 3" key="1">
    <citation type="submission" date="2019-04" db="EMBL/GenBank/DDBJ databases">
        <authorList>
            <person name="Jiang L."/>
        </authorList>
    </citation>
    <scope>NUCLEOTIDE SEQUENCE [LARGE SCALE GENOMIC DNA]</scope>
    <source>
        <strain evidence="1 3">YIM 131853</strain>
    </source>
</reference>
<proteinExistence type="predicted"/>
<dbReference type="AlphaFoldDB" id="A0A4S4FML9"/>
<keyword evidence="3" id="KW-1185">Reference proteome</keyword>